<gene>
    <name evidence="1" type="ORF">BE18_20925</name>
</gene>
<accession>A0A150R4D5</accession>
<feature type="non-terminal residue" evidence="1">
    <location>
        <position position="87"/>
    </location>
</feature>
<dbReference type="EMBL" id="JEMC01004193">
    <property type="protein sequence ID" value="KYF75003.1"/>
    <property type="molecule type" value="Genomic_DNA"/>
</dbReference>
<comment type="caution">
    <text evidence="1">The sequence shown here is derived from an EMBL/GenBank/DDBJ whole genome shotgun (WGS) entry which is preliminary data.</text>
</comment>
<organism evidence="1 2">
    <name type="scientific">Sorangium cellulosum</name>
    <name type="common">Polyangium cellulosum</name>
    <dbReference type="NCBI Taxonomy" id="56"/>
    <lineage>
        <taxon>Bacteria</taxon>
        <taxon>Pseudomonadati</taxon>
        <taxon>Myxococcota</taxon>
        <taxon>Polyangia</taxon>
        <taxon>Polyangiales</taxon>
        <taxon>Polyangiaceae</taxon>
        <taxon>Sorangium</taxon>
    </lineage>
</organism>
<evidence type="ECO:0000313" key="2">
    <source>
        <dbReference type="Proteomes" id="UP000075515"/>
    </source>
</evidence>
<proteinExistence type="predicted"/>
<protein>
    <submittedName>
        <fullName evidence="1">Uncharacterized protein</fullName>
    </submittedName>
</protein>
<name>A0A150R4D5_SORCE</name>
<dbReference type="Proteomes" id="UP000075515">
    <property type="component" value="Unassembled WGS sequence"/>
</dbReference>
<reference evidence="1 2" key="1">
    <citation type="submission" date="2014-02" db="EMBL/GenBank/DDBJ databases">
        <title>The small core and large imbalanced accessory genome model reveals a collaborative survival strategy of Sorangium cellulosum strains in nature.</title>
        <authorList>
            <person name="Han K."/>
            <person name="Peng R."/>
            <person name="Blom J."/>
            <person name="Li Y.-Z."/>
        </authorList>
    </citation>
    <scope>NUCLEOTIDE SEQUENCE [LARGE SCALE GENOMIC DNA]</scope>
    <source>
        <strain evidence="1 2">So0149</strain>
    </source>
</reference>
<sequence length="87" mass="9040">MTPDHSPHAVLDELAGHPHGDDLARVVHTAAFAAADERRTTLEGGLAELVDRAGLSAADAETRFGNVIRALERGTSEGAGSATRVLL</sequence>
<evidence type="ECO:0000313" key="1">
    <source>
        <dbReference type="EMBL" id="KYF75003.1"/>
    </source>
</evidence>
<dbReference type="AlphaFoldDB" id="A0A150R4D5"/>